<organism evidence="1 2">
    <name type="scientific">Oedothorax gibbosus</name>
    <dbReference type="NCBI Taxonomy" id="931172"/>
    <lineage>
        <taxon>Eukaryota</taxon>
        <taxon>Metazoa</taxon>
        <taxon>Ecdysozoa</taxon>
        <taxon>Arthropoda</taxon>
        <taxon>Chelicerata</taxon>
        <taxon>Arachnida</taxon>
        <taxon>Araneae</taxon>
        <taxon>Araneomorphae</taxon>
        <taxon>Entelegynae</taxon>
        <taxon>Araneoidea</taxon>
        <taxon>Linyphiidae</taxon>
        <taxon>Erigoninae</taxon>
        <taxon>Oedothorax</taxon>
    </lineage>
</organism>
<evidence type="ECO:0008006" key="3">
    <source>
        <dbReference type="Google" id="ProtNLM"/>
    </source>
</evidence>
<proteinExistence type="predicted"/>
<accession>A0AAV6TK96</accession>
<keyword evidence="2" id="KW-1185">Reference proteome</keyword>
<dbReference type="PANTHER" id="PTHR33332">
    <property type="entry name" value="REVERSE TRANSCRIPTASE DOMAIN-CONTAINING PROTEIN"/>
    <property type="match status" value="1"/>
</dbReference>
<name>A0AAV6TK96_9ARAC</name>
<protein>
    <recommendedName>
        <fullName evidence="3">Reverse transcriptase domain-containing protein</fullName>
    </recommendedName>
</protein>
<evidence type="ECO:0000313" key="1">
    <source>
        <dbReference type="EMBL" id="KAG8172380.1"/>
    </source>
</evidence>
<gene>
    <name evidence="1" type="ORF">JTE90_000143</name>
</gene>
<reference evidence="1 2" key="1">
    <citation type="journal article" date="2022" name="Nat. Ecol. Evol.">
        <title>A masculinizing supergene underlies an exaggerated male reproductive morph in a spider.</title>
        <authorList>
            <person name="Hendrickx F."/>
            <person name="De Corte Z."/>
            <person name="Sonet G."/>
            <person name="Van Belleghem S.M."/>
            <person name="Kostlbacher S."/>
            <person name="Vangestel C."/>
        </authorList>
    </citation>
    <scope>NUCLEOTIDE SEQUENCE [LARGE SCALE GENOMIC DNA]</scope>
    <source>
        <strain evidence="1">W744_W776</strain>
    </source>
</reference>
<sequence length="532" mass="61016">MAPVNIIQWNCRSIKNKLYLYRDSIFAKADVLIVQESFLTQGDDLHLYDKVVFRRDRARSSLLDLSLTSPDIYPYTSFEVVLDLYDSDHHPITIDIDLNLKPLPSSRSTVRWNQVLQSLTADGQSFNNYQAFEVYSKDLISRNTHDSVIKTKKFQEWWNSDCSFWQGQKRRFLRLARKRVSQEAWIHYKKCASKLRKIIKAAKKKFWEKICEEGANSGSIYRIIKSLQNRQRVNCITNNIMEVNGVSVPDPFVQANCLADLYRSEEVPGGIPFSLAGEEAHVDCVVYADDIFVMGKGPDMDRVLHRLQVTLHKIEVWCTTWKLRILPEKCEVINLSNLIPTSAINLCMEGGAIPEVSNIKILGIFFSKSLSFTYHFSNLQKKCLKKLNAVRAIASTFGGARSKFLITSNIINSTIRGSLEYGCQVFLTTNKTDLRKLEVIYNQGLRFACGLPKWTPIPVIFAEANEPPLKTRLQFLAEKFVVKQAALKFGQVDPHRIHNQPYNPTSSPYLYKIMDDAAIPPRLRRQVSLGWF</sequence>
<dbReference type="Proteomes" id="UP000827092">
    <property type="component" value="Unassembled WGS sequence"/>
</dbReference>
<evidence type="ECO:0000313" key="2">
    <source>
        <dbReference type="Proteomes" id="UP000827092"/>
    </source>
</evidence>
<comment type="caution">
    <text evidence="1">The sequence shown here is derived from an EMBL/GenBank/DDBJ whole genome shotgun (WGS) entry which is preliminary data.</text>
</comment>
<dbReference type="EMBL" id="JAFNEN010002778">
    <property type="protein sequence ID" value="KAG8172380.1"/>
    <property type="molecule type" value="Genomic_DNA"/>
</dbReference>
<dbReference type="AlphaFoldDB" id="A0AAV6TK96"/>